<dbReference type="FunCoup" id="A0A2I1DP71">
    <property type="interactions" value="523"/>
</dbReference>
<dbReference type="InterPro" id="IPR007214">
    <property type="entry name" value="YbaK/aa-tRNA-synth-assoc-dom"/>
</dbReference>
<sequence length="584" mass="64768">MRASQIFIPTLKETPAEAELVSHQLLLRGGFIRRLASGLYTWMPLGLRVLRRIERVVREEMDRSGAQEVLMPVVQPAELWQESGRWEKYGPELLRLKDRHQRDFCLGPTHEEVITDLARREIHSYRQLPVNFYQIQTKFRDEIRPRFGLMRGREFIMKDAYSFHMDHASLEITYQSMYDAYQRTFTRLGLDFRAVEADNGAIGGKRSHEFHVLADSGEDAIVSCSHCDYAANMEKASSPAPAAEQEALLEAAQVATPGIRSVNGQAKHLGIATSKIVKTVLVLAEDKPYLLLLRGDDSLNLIKAAHALQVDELRMATPEEAEAATGAPVGFIGPKNLPESLPVLADLRVLGLCNFSSGANMADLHWINLNWERDLPRPDAADLREVTAGDACPHCQQGILGIRRGIEVGHVFQLGQTYSEKMGLSVLDESGRDALVTMGCYGIGVSRVAAAAVEQHFDDRGIIWPAALTPFDVGIVAIHARKSPEVAAAAQALHDRLEKAGYSVLLDDRDERPGVQFATMDLIGLPHRVVVSDKVLAQNVWEYRARRATENTLLSETELMAQLAAGLSGAADQEQQKHQEQAHG</sequence>
<dbReference type="InterPro" id="IPR002314">
    <property type="entry name" value="aa-tRNA-synt_IIb"/>
</dbReference>
<keyword evidence="6 10" id="KW-0067">ATP-binding</keyword>
<keyword evidence="4 10" id="KW-0436">Ligase</keyword>
<dbReference type="InterPro" id="IPR023717">
    <property type="entry name" value="Pro-tRNA-Synthase_IIa_type1"/>
</dbReference>
<keyword evidence="13" id="KW-1185">Reference proteome</keyword>
<dbReference type="CDD" id="cd04334">
    <property type="entry name" value="ProRS-INS"/>
    <property type="match status" value="1"/>
</dbReference>
<dbReference type="Proteomes" id="UP000234329">
    <property type="component" value="Unassembled WGS sequence"/>
</dbReference>
<dbReference type="PROSITE" id="PS50862">
    <property type="entry name" value="AA_TRNA_LIGASE_II"/>
    <property type="match status" value="1"/>
</dbReference>
<keyword evidence="5 10" id="KW-0547">Nucleotide-binding</keyword>
<dbReference type="InterPro" id="IPR036754">
    <property type="entry name" value="YbaK/aa-tRNA-synt-asso_dom_sf"/>
</dbReference>
<dbReference type="InterPro" id="IPR036621">
    <property type="entry name" value="Anticodon-bd_dom_sf"/>
</dbReference>
<protein>
    <recommendedName>
        <fullName evidence="10">Proline--tRNA ligase</fullName>
        <ecNumber evidence="10">6.1.1.15</ecNumber>
    </recommendedName>
    <alternativeName>
        <fullName evidence="10">Prolyl-tRNA synthetase</fullName>
        <shortName evidence="10">ProRS</shortName>
    </alternativeName>
</protein>
<organism evidence="12 13">
    <name type="scientific">Acidithiobacillus marinus</name>
    <dbReference type="NCBI Taxonomy" id="187490"/>
    <lineage>
        <taxon>Bacteria</taxon>
        <taxon>Pseudomonadati</taxon>
        <taxon>Pseudomonadota</taxon>
        <taxon>Acidithiobacillia</taxon>
        <taxon>Acidithiobacillales</taxon>
        <taxon>Acidithiobacillaceae</taxon>
        <taxon>Acidithiobacillus</taxon>
    </lineage>
</organism>
<dbReference type="HAMAP" id="MF_01569">
    <property type="entry name" value="Pro_tRNA_synth_type1"/>
    <property type="match status" value="1"/>
</dbReference>
<evidence type="ECO:0000259" key="11">
    <source>
        <dbReference type="PROSITE" id="PS50862"/>
    </source>
</evidence>
<dbReference type="GO" id="GO:0006433">
    <property type="term" value="P:prolyl-tRNA aminoacylation"/>
    <property type="evidence" value="ECO:0007669"/>
    <property type="project" value="UniProtKB-UniRule"/>
</dbReference>
<comment type="subunit">
    <text evidence="2 10">Homodimer.</text>
</comment>
<feature type="domain" description="Aminoacyl-transfer RNA synthetases class-II family profile" evidence="11">
    <location>
        <begin position="33"/>
        <end position="465"/>
    </location>
</feature>
<comment type="catalytic activity">
    <reaction evidence="9 10">
        <text>tRNA(Pro) + L-proline + ATP = L-prolyl-tRNA(Pro) + AMP + diphosphate</text>
        <dbReference type="Rhea" id="RHEA:14305"/>
        <dbReference type="Rhea" id="RHEA-COMP:9700"/>
        <dbReference type="Rhea" id="RHEA-COMP:9702"/>
        <dbReference type="ChEBI" id="CHEBI:30616"/>
        <dbReference type="ChEBI" id="CHEBI:33019"/>
        <dbReference type="ChEBI" id="CHEBI:60039"/>
        <dbReference type="ChEBI" id="CHEBI:78442"/>
        <dbReference type="ChEBI" id="CHEBI:78532"/>
        <dbReference type="ChEBI" id="CHEBI:456215"/>
        <dbReference type="EC" id="6.1.1.15"/>
    </reaction>
</comment>
<dbReference type="Pfam" id="PF00587">
    <property type="entry name" value="tRNA-synt_2b"/>
    <property type="match status" value="1"/>
</dbReference>
<dbReference type="NCBIfam" id="NF006625">
    <property type="entry name" value="PRK09194.1"/>
    <property type="match status" value="1"/>
</dbReference>
<dbReference type="RefSeq" id="WP_101536978.1">
    <property type="nucleotide sequence ID" value="NZ_MXAV01000008.1"/>
</dbReference>
<dbReference type="SUPFAM" id="SSF52954">
    <property type="entry name" value="Class II aaRS ABD-related"/>
    <property type="match status" value="1"/>
</dbReference>
<evidence type="ECO:0000313" key="12">
    <source>
        <dbReference type="EMBL" id="PKY11671.1"/>
    </source>
</evidence>
<dbReference type="EMBL" id="MXAV01000008">
    <property type="protein sequence ID" value="PKY11671.1"/>
    <property type="molecule type" value="Genomic_DNA"/>
</dbReference>
<dbReference type="InterPro" id="IPR004154">
    <property type="entry name" value="Anticodon-bd"/>
</dbReference>
<dbReference type="Pfam" id="PF04073">
    <property type="entry name" value="tRNA_edit"/>
    <property type="match status" value="1"/>
</dbReference>
<evidence type="ECO:0000256" key="6">
    <source>
        <dbReference type="ARBA" id="ARBA00022840"/>
    </source>
</evidence>
<dbReference type="FunFam" id="3.30.930.10:FF:000012">
    <property type="entry name" value="Proline--tRNA ligase"/>
    <property type="match status" value="1"/>
</dbReference>
<dbReference type="AlphaFoldDB" id="A0A2I1DP71"/>
<dbReference type="OrthoDB" id="9809052at2"/>
<dbReference type="InterPro" id="IPR033730">
    <property type="entry name" value="ProRS_core_prok"/>
</dbReference>
<dbReference type="Pfam" id="PF03129">
    <property type="entry name" value="HGTP_anticodon"/>
    <property type="match status" value="1"/>
</dbReference>
<dbReference type="SUPFAM" id="SSF55681">
    <property type="entry name" value="Class II aaRS and biotin synthetases"/>
    <property type="match status" value="1"/>
</dbReference>
<comment type="function">
    <text evidence="10">Catalyzes the attachment of proline to tRNA(Pro) in a two-step reaction: proline is first activated by ATP to form Pro-AMP and then transferred to the acceptor end of tRNA(Pro). As ProRS can inadvertently accommodate and process non-cognate amino acids such as alanine and cysteine, to avoid such errors it has two additional distinct editing activities against alanine. One activity is designated as 'pretransfer' editing and involves the tRNA(Pro)-independent hydrolysis of activated Ala-AMP. The other activity is designated 'posttransfer' editing and involves deacylation of mischarged Ala-tRNA(Pro). The misacylated Cys-tRNA(Pro) is not edited by ProRS.</text>
</comment>
<evidence type="ECO:0000256" key="5">
    <source>
        <dbReference type="ARBA" id="ARBA00022741"/>
    </source>
</evidence>
<dbReference type="Gene3D" id="3.30.930.10">
    <property type="entry name" value="Bira Bifunctional Protein, Domain 2"/>
    <property type="match status" value="2"/>
</dbReference>
<dbReference type="PANTHER" id="PTHR42753">
    <property type="entry name" value="MITOCHONDRIAL RIBOSOME PROTEIN L39/PROLYL-TRNA LIGASE FAMILY MEMBER"/>
    <property type="match status" value="1"/>
</dbReference>
<dbReference type="InterPro" id="IPR004500">
    <property type="entry name" value="Pro-tRNA-synth_IIa_bac-type"/>
</dbReference>
<dbReference type="InParanoid" id="A0A2I1DP71"/>
<dbReference type="GO" id="GO:0005829">
    <property type="term" value="C:cytosol"/>
    <property type="evidence" value="ECO:0007669"/>
    <property type="project" value="TreeGrafter"/>
</dbReference>
<keyword evidence="3 10" id="KW-0963">Cytoplasm</keyword>
<evidence type="ECO:0000313" key="13">
    <source>
        <dbReference type="Proteomes" id="UP000234329"/>
    </source>
</evidence>
<dbReference type="InterPro" id="IPR002316">
    <property type="entry name" value="Pro-tRNA-ligase_IIa"/>
</dbReference>
<keyword evidence="8 10" id="KW-0030">Aminoacyl-tRNA synthetase</keyword>
<comment type="similarity">
    <text evidence="10">Belongs to the class-II aminoacyl-tRNA synthetase family. ProS type 1 subfamily.</text>
</comment>
<comment type="subcellular location">
    <subcellularLocation>
        <location evidence="1 10">Cytoplasm</location>
    </subcellularLocation>
</comment>
<evidence type="ECO:0000256" key="7">
    <source>
        <dbReference type="ARBA" id="ARBA00022917"/>
    </source>
</evidence>
<dbReference type="GO" id="GO:0004827">
    <property type="term" value="F:proline-tRNA ligase activity"/>
    <property type="evidence" value="ECO:0007669"/>
    <property type="project" value="UniProtKB-UniRule"/>
</dbReference>
<evidence type="ECO:0000256" key="10">
    <source>
        <dbReference type="HAMAP-Rule" id="MF_01569"/>
    </source>
</evidence>
<evidence type="ECO:0000256" key="1">
    <source>
        <dbReference type="ARBA" id="ARBA00004496"/>
    </source>
</evidence>
<dbReference type="Gene3D" id="3.40.50.800">
    <property type="entry name" value="Anticodon-binding domain"/>
    <property type="match status" value="1"/>
</dbReference>
<evidence type="ECO:0000256" key="2">
    <source>
        <dbReference type="ARBA" id="ARBA00011738"/>
    </source>
</evidence>
<dbReference type="InterPro" id="IPR045864">
    <property type="entry name" value="aa-tRNA-synth_II/BPL/LPL"/>
</dbReference>
<dbReference type="SUPFAM" id="SSF55826">
    <property type="entry name" value="YbaK/ProRS associated domain"/>
    <property type="match status" value="1"/>
</dbReference>
<dbReference type="GO" id="GO:0002161">
    <property type="term" value="F:aminoacyl-tRNA deacylase activity"/>
    <property type="evidence" value="ECO:0007669"/>
    <property type="project" value="InterPro"/>
</dbReference>
<dbReference type="PRINTS" id="PR01046">
    <property type="entry name" value="TRNASYNTHPRO"/>
</dbReference>
<proteinExistence type="inferred from homology"/>
<dbReference type="InterPro" id="IPR006195">
    <property type="entry name" value="aa-tRNA-synth_II"/>
</dbReference>
<comment type="caution">
    <text evidence="12">The sequence shown here is derived from an EMBL/GenBank/DDBJ whole genome shotgun (WGS) entry which is preliminary data.</text>
</comment>
<dbReference type="CDD" id="cd00779">
    <property type="entry name" value="ProRS_core_prok"/>
    <property type="match status" value="1"/>
</dbReference>
<evidence type="ECO:0000256" key="4">
    <source>
        <dbReference type="ARBA" id="ARBA00022598"/>
    </source>
</evidence>
<evidence type="ECO:0000256" key="3">
    <source>
        <dbReference type="ARBA" id="ARBA00022490"/>
    </source>
</evidence>
<dbReference type="InterPro" id="IPR050062">
    <property type="entry name" value="Pro-tRNA_synthetase"/>
</dbReference>
<name>A0A2I1DP71_9PROT</name>
<gene>
    <name evidence="10" type="primary">proS</name>
    <name evidence="12" type="ORF">B1757_03365</name>
</gene>
<dbReference type="InterPro" id="IPR044140">
    <property type="entry name" value="ProRS_anticodon_short"/>
</dbReference>
<evidence type="ECO:0000256" key="8">
    <source>
        <dbReference type="ARBA" id="ARBA00023146"/>
    </source>
</evidence>
<accession>A0A2I1DP71</accession>
<comment type="domain">
    <text evidence="10">Consists of three domains: the N-terminal catalytic domain, the editing domain and the C-terminal anticodon-binding domain.</text>
</comment>
<reference evidence="12 13" key="1">
    <citation type="submission" date="2017-03" db="EMBL/GenBank/DDBJ databases">
        <title>Draft genime sequence of the acidophilic sulfur-oxidizing bacterium Acidithiobacillus sp. SH, isolated from seawater.</title>
        <authorList>
            <person name="Sharmin S."/>
            <person name="Tokuhisa M."/>
            <person name="Kanao T."/>
            <person name="Kamimura K."/>
        </authorList>
    </citation>
    <scope>NUCLEOTIDE SEQUENCE [LARGE SCALE GENOMIC DNA]</scope>
    <source>
        <strain evidence="12 13">SH</strain>
    </source>
</reference>
<dbReference type="PANTHER" id="PTHR42753:SF2">
    <property type="entry name" value="PROLINE--TRNA LIGASE"/>
    <property type="match status" value="1"/>
</dbReference>
<dbReference type="EC" id="6.1.1.15" evidence="10"/>
<dbReference type="NCBIfam" id="TIGR00409">
    <property type="entry name" value="proS_fam_II"/>
    <property type="match status" value="1"/>
</dbReference>
<dbReference type="GO" id="GO:0005524">
    <property type="term" value="F:ATP binding"/>
    <property type="evidence" value="ECO:0007669"/>
    <property type="project" value="UniProtKB-UniRule"/>
</dbReference>
<dbReference type="PIRSF" id="PIRSF001535">
    <property type="entry name" value="ProRS_1"/>
    <property type="match status" value="1"/>
</dbReference>
<evidence type="ECO:0000256" key="9">
    <source>
        <dbReference type="ARBA" id="ARBA00047671"/>
    </source>
</evidence>
<dbReference type="CDD" id="cd00861">
    <property type="entry name" value="ProRS_anticodon_short"/>
    <property type="match status" value="1"/>
</dbReference>
<keyword evidence="7 10" id="KW-0648">Protein biosynthesis</keyword>